<dbReference type="HOGENOM" id="CLU_2711772_0_0_1"/>
<evidence type="ECO:0000313" key="1">
    <source>
        <dbReference type="EMBL" id="KIM68486.1"/>
    </source>
</evidence>
<feature type="non-terminal residue" evidence="1">
    <location>
        <position position="73"/>
    </location>
</feature>
<protein>
    <submittedName>
        <fullName evidence="1">Uncharacterized protein</fullName>
    </submittedName>
</protein>
<dbReference type="AlphaFoldDB" id="A0A0C3EKM5"/>
<dbReference type="Proteomes" id="UP000053989">
    <property type="component" value="Unassembled WGS sequence"/>
</dbReference>
<keyword evidence="2" id="KW-1185">Reference proteome</keyword>
<reference evidence="1 2" key="1">
    <citation type="submission" date="2014-04" db="EMBL/GenBank/DDBJ databases">
        <authorList>
            <consortium name="DOE Joint Genome Institute"/>
            <person name="Kuo A."/>
            <person name="Kohler A."/>
            <person name="Nagy L.G."/>
            <person name="Floudas D."/>
            <person name="Copeland A."/>
            <person name="Barry K.W."/>
            <person name="Cichocki N."/>
            <person name="Veneault-Fourrey C."/>
            <person name="LaButti K."/>
            <person name="Lindquist E.A."/>
            <person name="Lipzen A."/>
            <person name="Lundell T."/>
            <person name="Morin E."/>
            <person name="Murat C."/>
            <person name="Sun H."/>
            <person name="Tunlid A."/>
            <person name="Henrissat B."/>
            <person name="Grigoriev I.V."/>
            <person name="Hibbett D.S."/>
            <person name="Martin F."/>
            <person name="Nordberg H.P."/>
            <person name="Cantor M.N."/>
            <person name="Hua S.X."/>
        </authorList>
    </citation>
    <scope>NUCLEOTIDE SEQUENCE [LARGE SCALE GENOMIC DNA]</scope>
    <source>
        <strain evidence="1 2">Foug A</strain>
    </source>
</reference>
<evidence type="ECO:0000313" key="2">
    <source>
        <dbReference type="Proteomes" id="UP000053989"/>
    </source>
</evidence>
<dbReference type="InParanoid" id="A0A0C3EKM5"/>
<gene>
    <name evidence="1" type="ORF">SCLCIDRAFT_1209309</name>
</gene>
<dbReference type="EMBL" id="KN822009">
    <property type="protein sequence ID" value="KIM68486.1"/>
    <property type="molecule type" value="Genomic_DNA"/>
</dbReference>
<accession>A0A0C3EKM5</accession>
<reference evidence="2" key="2">
    <citation type="submission" date="2015-01" db="EMBL/GenBank/DDBJ databases">
        <title>Evolutionary Origins and Diversification of the Mycorrhizal Mutualists.</title>
        <authorList>
            <consortium name="DOE Joint Genome Institute"/>
            <consortium name="Mycorrhizal Genomics Consortium"/>
            <person name="Kohler A."/>
            <person name="Kuo A."/>
            <person name="Nagy L.G."/>
            <person name="Floudas D."/>
            <person name="Copeland A."/>
            <person name="Barry K.W."/>
            <person name="Cichocki N."/>
            <person name="Veneault-Fourrey C."/>
            <person name="LaButti K."/>
            <person name="Lindquist E.A."/>
            <person name="Lipzen A."/>
            <person name="Lundell T."/>
            <person name="Morin E."/>
            <person name="Murat C."/>
            <person name="Riley R."/>
            <person name="Ohm R."/>
            <person name="Sun H."/>
            <person name="Tunlid A."/>
            <person name="Henrissat B."/>
            <person name="Grigoriev I.V."/>
            <person name="Hibbett D.S."/>
            <person name="Martin F."/>
        </authorList>
    </citation>
    <scope>NUCLEOTIDE SEQUENCE [LARGE SCALE GENOMIC DNA]</scope>
    <source>
        <strain evidence="2">Foug A</strain>
    </source>
</reference>
<proteinExistence type="predicted"/>
<organism evidence="1 2">
    <name type="scientific">Scleroderma citrinum Foug A</name>
    <dbReference type="NCBI Taxonomy" id="1036808"/>
    <lineage>
        <taxon>Eukaryota</taxon>
        <taxon>Fungi</taxon>
        <taxon>Dikarya</taxon>
        <taxon>Basidiomycota</taxon>
        <taxon>Agaricomycotina</taxon>
        <taxon>Agaricomycetes</taxon>
        <taxon>Agaricomycetidae</taxon>
        <taxon>Boletales</taxon>
        <taxon>Sclerodermatineae</taxon>
        <taxon>Sclerodermataceae</taxon>
        <taxon>Scleroderma</taxon>
    </lineage>
</organism>
<sequence length="73" mass="7864">MWVVGIDIVAGSASGGGDWWRPLSSSSWGWWQSVFVLAAHQSWGVNFEVVMVVMIGVSPSWVQVCLGGAWAVV</sequence>
<name>A0A0C3EKM5_9AGAM</name>